<accession>A0ABP0Z7X4</accession>
<organism evidence="1 2">
    <name type="scientific">Citrullus colocynthis</name>
    <name type="common">colocynth</name>
    <dbReference type="NCBI Taxonomy" id="252529"/>
    <lineage>
        <taxon>Eukaryota</taxon>
        <taxon>Viridiplantae</taxon>
        <taxon>Streptophyta</taxon>
        <taxon>Embryophyta</taxon>
        <taxon>Tracheophyta</taxon>
        <taxon>Spermatophyta</taxon>
        <taxon>Magnoliopsida</taxon>
        <taxon>eudicotyledons</taxon>
        <taxon>Gunneridae</taxon>
        <taxon>Pentapetalae</taxon>
        <taxon>rosids</taxon>
        <taxon>fabids</taxon>
        <taxon>Cucurbitales</taxon>
        <taxon>Cucurbitaceae</taxon>
        <taxon>Benincaseae</taxon>
        <taxon>Citrullus</taxon>
    </lineage>
</organism>
<keyword evidence="2" id="KW-1185">Reference proteome</keyword>
<reference evidence="1 2" key="1">
    <citation type="submission" date="2024-03" db="EMBL/GenBank/DDBJ databases">
        <authorList>
            <person name="Gkanogiannis A."/>
            <person name="Becerra Lopez-Lavalle L."/>
        </authorList>
    </citation>
    <scope>NUCLEOTIDE SEQUENCE [LARGE SCALE GENOMIC DNA]</scope>
</reference>
<evidence type="ECO:0000313" key="1">
    <source>
        <dbReference type="EMBL" id="CAK9328859.1"/>
    </source>
</evidence>
<dbReference type="Gene3D" id="3.70.10.10">
    <property type="match status" value="1"/>
</dbReference>
<dbReference type="EMBL" id="OZ021743">
    <property type="protein sequence ID" value="CAK9328859.1"/>
    <property type="molecule type" value="Genomic_DNA"/>
</dbReference>
<gene>
    <name evidence="1" type="ORF">CITCOLO1_LOCUS21292</name>
</gene>
<evidence type="ECO:0000313" key="2">
    <source>
        <dbReference type="Proteomes" id="UP001642487"/>
    </source>
</evidence>
<protein>
    <submittedName>
        <fullName evidence="1">Uncharacterized protein</fullName>
    </submittedName>
</protein>
<sequence length="259" mass="29265">MLTMQVAEVEALKNNLLPFLQLSQFVNFKFSRSTVSLTASCPHTTSCLYVQLKISEPFFTFLSTNPNGIEEYHSCLQIDDFFLATSLTGTDHRIVTFLMPDDYSFTNILFTTCVGHLRYNTALAMSPPLDMDVPQIDDGPFVAITAEWFRDIATRLGGFNTKIWVTATVSQVVFSAVLMEFKVPIEENRCMIGGSNFGDGVRFSVTFIPLQFFIQTSYLDKMVYFNSSANGNILVTFVTGNWTNIVAFNPEDRWEVLHK</sequence>
<proteinExistence type="predicted"/>
<dbReference type="Proteomes" id="UP001642487">
    <property type="component" value="Chromosome 9"/>
</dbReference>
<name>A0ABP0Z7X4_9ROSI</name>